<name>A0A2N7IGH4_9VIBR</name>
<dbReference type="Gene3D" id="3.40.960.10">
    <property type="entry name" value="VSR Endonuclease"/>
    <property type="match status" value="1"/>
</dbReference>
<dbReference type="InterPro" id="IPR047216">
    <property type="entry name" value="Endonuclease_DUF559_bact"/>
</dbReference>
<dbReference type="Pfam" id="PF04480">
    <property type="entry name" value="DUF559"/>
    <property type="match status" value="1"/>
</dbReference>
<reference evidence="3" key="1">
    <citation type="submission" date="2016-07" db="EMBL/GenBank/DDBJ databases">
        <title>Nontailed viruses are major unrecognized killers of bacteria in the ocean.</title>
        <authorList>
            <person name="Kauffman K."/>
            <person name="Hussain F."/>
            <person name="Yang J."/>
            <person name="Arevalo P."/>
            <person name="Brown J."/>
            <person name="Cutler M."/>
            <person name="Kelly L."/>
            <person name="Polz M.F."/>
        </authorList>
    </citation>
    <scope>NUCLEOTIDE SEQUENCE [LARGE SCALE GENOMIC DNA]</scope>
    <source>
        <strain evidence="3">10N.261.51.B8</strain>
    </source>
</reference>
<organism evidence="2 3">
    <name type="scientific">Vibrio lentus</name>
    <dbReference type="NCBI Taxonomy" id="136468"/>
    <lineage>
        <taxon>Bacteria</taxon>
        <taxon>Pseudomonadati</taxon>
        <taxon>Pseudomonadota</taxon>
        <taxon>Gammaproteobacteria</taxon>
        <taxon>Vibrionales</taxon>
        <taxon>Vibrionaceae</taxon>
        <taxon>Vibrio</taxon>
    </lineage>
</organism>
<comment type="caution">
    <text evidence="2">The sequence shown here is derived from an EMBL/GenBank/DDBJ whole genome shotgun (WGS) entry which is preliminary data.</text>
</comment>
<feature type="domain" description="DUF559" evidence="1">
    <location>
        <begin position="16"/>
        <end position="95"/>
    </location>
</feature>
<gene>
    <name evidence="2" type="ORF">BCT74_20835</name>
</gene>
<dbReference type="PANTHER" id="PTHR38590:SF1">
    <property type="entry name" value="BLL0828 PROTEIN"/>
    <property type="match status" value="1"/>
</dbReference>
<dbReference type="InterPro" id="IPR007569">
    <property type="entry name" value="DUF559"/>
</dbReference>
<protein>
    <recommendedName>
        <fullName evidence="1">DUF559 domain-containing protein</fullName>
    </recommendedName>
</protein>
<dbReference type="EMBL" id="MCYL01000015">
    <property type="protein sequence ID" value="PML56382.1"/>
    <property type="molecule type" value="Genomic_DNA"/>
</dbReference>
<sequence>MSPIERMFNDACKAIDIVFEREEQVSRYRVDCIDESRKLIVELDGHETHKSKEDRTYDAKRDRHLQREGYTLIRFTGSEIYRDAAACAQEVLQTIKLMEPSIKADGAIYIDWQFFCRRVSKKYAQYKSEGITVHYSSITTSRLLEFISNYLNLSGKYDVHLFGLPSSFSDSLVSIDTLKVVEFDNVTIHVFENQCEWLIIELSEHLHFKGTIYKKLHLVADDPMLQIELNRGRHLDCLISLDDTETNLSQIESDNWQDIDIIIGHLFGLEPHDMI</sequence>
<proteinExistence type="predicted"/>
<dbReference type="InterPro" id="IPR011335">
    <property type="entry name" value="Restrct_endonuc-II-like"/>
</dbReference>
<evidence type="ECO:0000313" key="3">
    <source>
        <dbReference type="Proteomes" id="UP000235746"/>
    </source>
</evidence>
<dbReference type="PANTHER" id="PTHR38590">
    <property type="entry name" value="BLL0828 PROTEIN"/>
    <property type="match status" value="1"/>
</dbReference>
<evidence type="ECO:0000313" key="2">
    <source>
        <dbReference type="EMBL" id="PML56382.1"/>
    </source>
</evidence>
<dbReference type="SUPFAM" id="SSF52980">
    <property type="entry name" value="Restriction endonuclease-like"/>
    <property type="match status" value="1"/>
</dbReference>
<dbReference type="Proteomes" id="UP000235746">
    <property type="component" value="Unassembled WGS sequence"/>
</dbReference>
<dbReference type="AlphaFoldDB" id="A0A2N7IGH4"/>
<evidence type="ECO:0000259" key="1">
    <source>
        <dbReference type="Pfam" id="PF04480"/>
    </source>
</evidence>
<accession>A0A2N7IGH4</accession>